<evidence type="ECO:0000313" key="7">
    <source>
        <dbReference type="EMBL" id="VAW96715.1"/>
    </source>
</evidence>
<accession>A0A3B0ZT55</accession>
<gene>
    <name evidence="7" type="ORF">MNBD_GAMMA23-1303</name>
</gene>
<dbReference type="PANTHER" id="PTHR46091">
    <property type="entry name" value="BLR7054 PROTEIN"/>
    <property type="match status" value="1"/>
</dbReference>
<protein>
    <recommendedName>
        <fullName evidence="6">Amine oxidase domain-containing protein</fullName>
    </recommendedName>
</protein>
<keyword evidence="5" id="KW-0520">NAD</keyword>
<dbReference type="InterPro" id="IPR052206">
    <property type="entry name" value="Retinol_saturase"/>
</dbReference>
<reference evidence="7" key="1">
    <citation type="submission" date="2018-06" db="EMBL/GenBank/DDBJ databases">
        <authorList>
            <person name="Zhirakovskaya E."/>
        </authorList>
    </citation>
    <scope>NUCLEOTIDE SEQUENCE</scope>
</reference>
<dbReference type="Gene3D" id="3.50.50.60">
    <property type="entry name" value="FAD/NAD(P)-binding domain"/>
    <property type="match status" value="2"/>
</dbReference>
<dbReference type="SUPFAM" id="SSF51905">
    <property type="entry name" value="FAD/NAD(P)-binding domain"/>
    <property type="match status" value="1"/>
</dbReference>
<organism evidence="7">
    <name type="scientific">hydrothermal vent metagenome</name>
    <dbReference type="NCBI Taxonomy" id="652676"/>
    <lineage>
        <taxon>unclassified sequences</taxon>
        <taxon>metagenomes</taxon>
        <taxon>ecological metagenomes</taxon>
    </lineage>
</organism>
<sequence length="585" mass="66010">MTKAFDTIVIGSGIGGLTTALCHAQAGDKVLVLEQHTVPGGWCHSFTLDGYRFNTGVHYIGELEDGARVRSYLEGLGLGADLKFCQLNKQGYEHILFKEQRYDLPNGKDELYAYLVKHFPQEKKGIEQFLNKTEKIAKEIGSILDMEKLSDLLKMPVIAPSMIRWGFSSYDSLVRHYIKDKQLIGLLSAQAGDYAVPPKKAAAPMHVGIFQHYMNGAYYPVGGGLKIPKAYLRALKKYNAEIRLATKVDAILTEGKGKSRQVTGVRITGGEEIKCNKIISNTDPHQTFTHLLDKKSLSKRLQKRLHKTKYSLSCLGLFMAVDLDLKAKGFDSGNYWLFDSNDMNETFRQCSEEELLDKDDFPFFYLTITTLKDPSKKNKNLHAIEAFTYVPFKPFEKWSGSGPEDRSADYMDFKQQLTDKFISNIEKLIPDIRGSIRFSELSTPLTNIFYLNSTKGSIFSTEKNMFQTGVFMFKPKTEIKNLYLCGASTLHGIFGALVSALFTSKISLKKPMKQLLDFKDKEIKIFNSEEMASWPEEFHTLIKGNWGENFSGISTPASELKQLFSGNDAIENNKIIIPSYEAEVE</sequence>
<dbReference type="InterPro" id="IPR002937">
    <property type="entry name" value="Amino_oxidase"/>
</dbReference>
<dbReference type="AlphaFoldDB" id="A0A3B0ZT55"/>
<keyword evidence="1" id="KW-0285">Flavoprotein</keyword>
<evidence type="ECO:0000256" key="3">
    <source>
        <dbReference type="ARBA" id="ARBA00022827"/>
    </source>
</evidence>
<proteinExistence type="predicted"/>
<dbReference type="PANTHER" id="PTHR46091:SF3">
    <property type="entry name" value="AMINE OXIDASE DOMAIN-CONTAINING PROTEIN"/>
    <property type="match status" value="1"/>
</dbReference>
<evidence type="ECO:0000256" key="5">
    <source>
        <dbReference type="ARBA" id="ARBA00023027"/>
    </source>
</evidence>
<name>A0A3B0ZT55_9ZZZZ</name>
<keyword evidence="3" id="KW-0274">FAD</keyword>
<evidence type="ECO:0000256" key="2">
    <source>
        <dbReference type="ARBA" id="ARBA00022729"/>
    </source>
</evidence>
<evidence type="ECO:0000256" key="1">
    <source>
        <dbReference type="ARBA" id="ARBA00022630"/>
    </source>
</evidence>
<feature type="domain" description="Amine oxidase" evidence="6">
    <location>
        <begin position="14"/>
        <end position="310"/>
    </location>
</feature>
<evidence type="ECO:0000256" key="4">
    <source>
        <dbReference type="ARBA" id="ARBA00022857"/>
    </source>
</evidence>
<dbReference type="GO" id="GO:0016491">
    <property type="term" value="F:oxidoreductase activity"/>
    <property type="evidence" value="ECO:0007669"/>
    <property type="project" value="InterPro"/>
</dbReference>
<evidence type="ECO:0000259" key="6">
    <source>
        <dbReference type="Pfam" id="PF01593"/>
    </source>
</evidence>
<dbReference type="Pfam" id="PF01593">
    <property type="entry name" value="Amino_oxidase"/>
    <property type="match status" value="1"/>
</dbReference>
<keyword evidence="4" id="KW-0521">NADP</keyword>
<dbReference type="EMBL" id="UOFT01000054">
    <property type="protein sequence ID" value="VAW96715.1"/>
    <property type="molecule type" value="Genomic_DNA"/>
</dbReference>
<keyword evidence="2" id="KW-0732">Signal</keyword>
<dbReference type="InterPro" id="IPR036188">
    <property type="entry name" value="FAD/NAD-bd_sf"/>
</dbReference>